<dbReference type="PANTHER" id="PTHR37984:SF5">
    <property type="entry name" value="PROTEIN NYNRIN-LIKE"/>
    <property type="match status" value="1"/>
</dbReference>
<dbReference type="GO" id="GO:0071897">
    <property type="term" value="P:DNA biosynthetic process"/>
    <property type="evidence" value="ECO:0007669"/>
    <property type="project" value="UniProtKB-ARBA"/>
</dbReference>
<comment type="caution">
    <text evidence="3">The sequence shown here is derived from an EMBL/GenBank/DDBJ whole genome shotgun (WGS) entry which is preliminary data.</text>
</comment>
<gene>
    <name evidence="3" type="ORF">ILUMI_07352</name>
</gene>
<evidence type="ECO:0000313" key="4">
    <source>
        <dbReference type="Proteomes" id="UP000801492"/>
    </source>
</evidence>
<organism evidence="3 4">
    <name type="scientific">Ignelater luminosus</name>
    <name type="common">Cucubano</name>
    <name type="synonym">Pyrophorus luminosus</name>
    <dbReference type="NCBI Taxonomy" id="2038154"/>
    <lineage>
        <taxon>Eukaryota</taxon>
        <taxon>Metazoa</taxon>
        <taxon>Ecdysozoa</taxon>
        <taxon>Arthropoda</taxon>
        <taxon>Hexapoda</taxon>
        <taxon>Insecta</taxon>
        <taxon>Pterygota</taxon>
        <taxon>Neoptera</taxon>
        <taxon>Endopterygota</taxon>
        <taxon>Coleoptera</taxon>
        <taxon>Polyphaga</taxon>
        <taxon>Elateriformia</taxon>
        <taxon>Elateroidea</taxon>
        <taxon>Elateridae</taxon>
        <taxon>Agrypninae</taxon>
        <taxon>Pyrophorini</taxon>
        <taxon>Ignelater</taxon>
    </lineage>
</organism>
<feature type="domain" description="Reverse transcriptase/retrotransposon-derived protein RNase H-like" evidence="2">
    <location>
        <begin position="56"/>
        <end position="117"/>
    </location>
</feature>
<dbReference type="InterPro" id="IPR041577">
    <property type="entry name" value="RT_RNaseH_2"/>
</dbReference>
<keyword evidence="1" id="KW-0511">Multifunctional enzyme</keyword>
<dbReference type="OrthoDB" id="6745853at2759"/>
<dbReference type="InterPro" id="IPR043502">
    <property type="entry name" value="DNA/RNA_pol_sf"/>
</dbReference>
<protein>
    <recommendedName>
        <fullName evidence="2">Reverse transcriptase/retrotransposon-derived protein RNase H-like domain-containing protein</fullName>
    </recommendedName>
</protein>
<sequence length="117" mass="13846">MSYNSLCQELTQQFLKQTSVFRQRCQFYNLKQTPMETVNDWFASQEDCYWLPVWSLVHFDSTLRIQLVCDASNIGMGAVLLHIYEDDPEKSIYFVFRPSIKAEQKYFVIHKEAAAIY</sequence>
<reference evidence="3" key="1">
    <citation type="submission" date="2019-08" db="EMBL/GenBank/DDBJ databases">
        <title>The genome of the North American firefly Photinus pyralis.</title>
        <authorList>
            <consortium name="Photinus pyralis genome working group"/>
            <person name="Fallon T.R."/>
            <person name="Sander Lower S.E."/>
            <person name="Weng J.-K."/>
        </authorList>
    </citation>
    <scope>NUCLEOTIDE SEQUENCE</scope>
    <source>
        <strain evidence="3">TRF0915ILg1</strain>
        <tissue evidence="3">Whole body</tissue>
    </source>
</reference>
<evidence type="ECO:0000259" key="2">
    <source>
        <dbReference type="Pfam" id="PF17919"/>
    </source>
</evidence>
<keyword evidence="4" id="KW-1185">Reference proteome</keyword>
<accession>A0A8K0D3P8</accession>
<dbReference type="Pfam" id="PF17919">
    <property type="entry name" value="RT_RNaseH_2"/>
    <property type="match status" value="1"/>
</dbReference>
<dbReference type="PANTHER" id="PTHR37984">
    <property type="entry name" value="PROTEIN CBG26694"/>
    <property type="match status" value="1"/>
</dbReference>
<dbReference type="InterPro" id="IPR050951">
    <property type="entry name" value="Retrovirus_Pol_polyprotein"/>
</dbReference>
<dbReference type="Proteomes" id="UP000801492">
    <property type="component" value="Unassembled WGS sequence"/>
</dbReference>
<name>A0A8K0D3P8_IGNLU</name>
<proteinExistence type="predicted"/>
<evidence type="ECO:0000256" key="1">
    <source>
        <dbReference type="ARBA" id="ARBA00023268"/>
    </source>
</evidence>
<evidence type="ECO:0000313" key="3">
    <source>
        <dbReference type="EMBL" id="KAF2898823.1"/>
    </source>
</evidence>
<dbReference type="SUPFAM" id="SSF56672">
    <property type="entry name" value="DNA/RNA polymerases"/>
    <property type="match status" value="1"/>
</dbReference>
<dbReference type="EMBL" id="VTPC01003235">
    <property type="protein sequence ID" value="KAF2898823.1"/>
    <property type="molecule type" value="Genomic_DNA"/>
</dbReference>
<dbReference type="GO" id="GO:0003824">
    <property type="term" value="F:catalytic activity"/>
    <property type="evidence" value="ECO:0007669"/>
    <property type="project" value="UniProtKB-KW"/>
</dbReference>
<dbReference type="AlphaFoldDB" id="A0A8K0D3P8"/>